<dbReference type="InterPro" id="IPR015890">
    <property type="entry name" value="Chorismate_C"/>
</dbReference>
<reference evidence="2" key="1">
    <citation type="submission" date="2018-06" db="EMBL/GenBank/DDBJ databases">
        <authorList>
            <person name="Zhirakovskaya E."/>
        </authorList>
    </citation>
    <scope>NUCLEOTIDE SEQUENCE</scope>
</reference>
<feature type="domain" description="Chorismate-utilising enzyme C-terminal" evidence="1">
    <location>
        <begin position="2"/>
        <end position="35"/>
    </location>
</feature>
<gene>
    <name evidence="2" type="ORF">MNBD_BACTEROID03-1296</name>
</gene>
<evidence type="ECO:0000259" key="1">
    <source>
        <dbReference type="Pfam" id="PF00425"/>
    </source>
</evidence>
<sequence>MRTFLSKNHQLHYQAGAGIVAASDPEDELQETYNKLGALTKALKIAEGI</sequence>
<dbReference type="Gene3D" id="3.60.120.10">
    <property type="entry name" value="Anthranilate synthase"/>
    <property type="match status" value="1"/>
</dbReference>
<dbReference type="AlphaFoldDB" id="A0A3B0TIH2"/>
<dbReference type="InterPro" id="IPR005801">
    <property type="entry name" value="ADC_synthase"/>
</dbReference>
<dbReference type="PANTHER" id="PTHR42839:SF2">
    <property type="entry name" value="ISOCHORISMATE SYNTHASE ENTC"/>
    <property type="match status" value="1"/>
</dbReference>
<protein>
    <submittedName>
        <fullName evidence="2">Anthranilate synthase, aminase component</fullName>
        <ecNumber evidence="2">4.1.3.27</ecNumber>
    </submittedName>
</protein>
<proteinExistence type="predicted"/>
<dbReference type="Pfam" id="PF00425">
    <property type="entry name" value="Chorismate_bind"/>
    <property type="match status" value="1"/>
</dbReference>
<dbReference type="EC" id="4.1.3.27" evidence="2"/>
<dbReference type="PANTHER" id="PTHR42839">
    <property type="entry name" value="ISOCHORISMATE SYNTHASE ENTC"/>
    <property type="match status" value="1"/>
</dbReference>
<keyword evidence="2" id="KW-0456">Lyase</keyword>
<dbReference type="EMBL" id="UOEL01000153">
    <property type="protein sequence ID" value="VAW18465.1"/>
    <property type="molecule type" value="Genomic_DNA"/>
</dbReference>
<dbReference type="GO" id="GO:0004049">
    <property type="term" value="F:anthranilate synthase activity"/>
    <property type="evidence" value="ECO:0007669"/>
    <property type="project" value="UniProtKB-EC"/>
</dbReference>
<organism evidence="2">
    <name type="scientific">hydrothermal vent metagenome</name>
    <dbReference type="NCBI Taxonomy" id="652676"/>
    <lineage>
        <taxon>unclassified sequences</taxon>
        <taxon>metagenomes</taxon>
        <taxon>ecological metagenomes</taxon>
    </lineage>
</organism>
<evidence type="ECO:0000313" key="2">
    <source>
        <dbReference type="EMBL" id="VAW18465.1"/>
    </source>
</evidence>
<accession>A0A3B0TIH2</accession>
<name>A0A3B0TIH2_9ZZZZ</name>
<dbReference type="SUPFAM" id="SSF56322">
    <property type="entry name" value="ADC synthase"/>
    <property type="match status" value="1"/>
</dbReference>